<evidence type="ECO:0008006" key="3">
    <source>
        <dbReference type="Google" id="ProtNLM"/>
    </source>
</evidence>
<dbReference type="InterPro" id="IPR014825">
    <property type="entry name" value="DNA_alkylation"/>
</dbReference>
<dbReference type="SUPFAM" id="SSF48371">
    <property type="entry name" value="ARM repeat"/>
    <property type="match status" value="1"/>
</dbReference>
<dbReference type="Proteomes" id="UP000034457">
    <property type="component" value="Unassembled WGS sequence"/>
</dbReference>
<dbReference type="EMBL" id="LBQC01000047">
    <property type="protein sequence ID" value="KKP69868.1"/>
    <property type="molecule type" value="Genomic_DNA"/>
</dbReference>
<dbReference type="Pfam" id="PF08713">
    <property type="entry name" value="DNA_alkylation"/>
    <property type="match status" value="1"/>
</dbReference>
<comment type="caution">
    <text evidence="1">The sequence shown here is derived from an EMBL/GenBank/DDBJ whole genome shotgun (WGS) entry which is preliminary data.</text>
</comment>
<gene>
    <name evidence="1" type="ORF">UR68_C0047G0010</name>
</gene>
<reference evidence="1 2" key="1">
    <citation type="journal article" date="2015" name="Nature">
        <title>rRNA introns, odd ribosomes, and small enigmatic genomes across a large radiation of phyla.</title>
        <authorList>
            <person name="Brown C.T."/>
            <person name="Hug L.A."/>
            <person name="Thomas B.C."/>
            <person name="Sharon I."/>
            <person name="Castelle C.J."/>
            <person name="Singh A."/>
            <person name="Wilkins M.J."/>
            <person name="Williams K.H."/>
            <person name="Banfield J.F."/>
        </authorList>
    </citation>
    <scope>NUCLEOTIDE SEQUENCE [LARGE SCALE GENOMIC DNA]</scope>
</reference>
<proteinExistence type="predicted"/>
<dbReference type="AlphaFoldDB" id="A0A0G0BKA9"/>
<dbReference type="InterPro" id="IPR016024">
    <property type="entry name" value="ARM-type_fold"/>
</dbReference>
<dbReference type="CDD" id="cd06561">
    <property type="entry name" value="AlkD_like"/>
    <property type="match status" value="1"/>
</dbReference>
<dbReference type="PANTHER" id="PTHR34070:SF1">
    <property type="entry name" value="DNA ALKYLATION REPAIR PROTEIN"/>
    <property type="match status" value="1"/>
</dbReference>
<evidence type="ECO:0000313" key="1">
    <source>
        <dbReference type="EMBL" id="KKP69868.1"/>
    </source>
</evidence>
<dbReference type="PATRIC" id="fig|1618478.3.peg.1193"/>
<name>A0A0G0BKA9_9BACT</name>
<sequence length="231" mass="27382">MLRQILSELHKQADPVRAKNLSRFFKTGIGEYGEGDKFLGLTVPIIRSIASQYKKAGLKVIGGLLHNEYHEIRLTALIILTLKFEKANEVEQKEYFNFYLKNTKYINNWDLVDLTAHKIIGNYLINRDRKIIYNLSRSKNLWEKRISIISTFAFIRDNEFDDTIKLSKILLNDKHDLVHKAVGWALREVGKKNQKIEEEFLIRHYKVMPRTMLRYSIEKFSKTKRNFYLKK</sequence>
<protein>
    <recommendedName>
        <fullName evidence="3">DNA alkylation repair protein</fullName>
    </recommendedName>
</protein>
<evidence type="ECO:0000313" key="2">
    <source>
        <dbReference type="Proteomes" id="UP000034457"/>
    </source>
</evidence>
<dbReference type="PANTHER" id="PTHR34070">
    <property type="entry name" value="ARMADILLO-TYPE FOLD"/>
    <property type="match status" value="1"/>
</dbReference>
<dbReference type="Gene3D" id="1.25.10.90">
    <property type="match status" value="1"/>
</dbReference>
<accession>A0A0G0BKA9</accession>
<organism evidence="1 2">
    <name type="scientific">Candidatus Roizmanbacteria bacterium GW2011_GWA2_35_19</name>
    <dbReference type="NCBI Taxonomy" id="1618478"/>
    <lineage>
        <taxon>Bacteria</taxon>
        <taxon>Candidatus Roizmaniibacteriota</taxon>
    </lineage>
</organism>